<organism evidence="3 4">
    <name type="scientific">Populus trichocarpa</name>
    <name type="common">Western balsam poplar</name>
    <name type="synonym">Populus balsamifera subsp. trichocarpa</name>
    <dbReference type="NCBI Taxonomy" id="3694"/>
    <lineage>
        <taxon>Eukaryota</taxon>
        <taxon>Viridiplantae</taxon>
        <taxon>Streptophyta</taxon>
        <taxon>Embryophyta</taxon>
        <taxon>Tracheophyta</taxon>
        <taxon>Spermatophyta</taxon>
        <taxon>Magnoliopsida</taxon>
        <taxon>eudicotyledons</taxon>
        <taxon>Gunneridae</taxon>
        <taxon>Pentapetalae</taxon>
        <taxon>rosids</taxon>
        <taxon>fabids</taxon>
        <taxon>Malpighiales</taxon>
        <taxon>Salicaceae</taxon>
        <taxon>Saliceae</taxon>
        <taxon>Populus</taxon>
    </lineage>
</organism>
<dbReference type="EMBL" id="CM009290">
    <property type="protein sequence ID" value="PNT55766.1"/>
    <property type="molecule type" value="Genomic_DNA"/>
</dbReference>
<dbReference type="Proteomes" id="UP000006729">
    <property type="component" value="Chromosome 1"/>
</dbReference>
<dbReference type="InParanoid" id="A0A2K2C162"/>
<reference evidence="3 4" key="1">
    <citation type="journal article" date="2006" name="Science">
        <title>The genome of black cottonwood, Populus trichocarpa (Torr. &amp; Gray).</title>
        <authorList>
            <person name="Tuskan G.A."/>
            <person name="Difazio S."/>
            <person name="Jansson S."/>
            <person name="Bohlmann J."/>
            <person name="Grigoriev I."/>
            <person name="Hellsten U."/>
            <person name="Putnam N."/>
            <person name="Ralph S."/>
            <person name="Rombauts S."/>
            <person name="Salamov A."/>
            <person name="Schein J."/>
            <person name="Sterck L."/>
            <person name="Aerts A."/>
            <person name="Bhalerao R.R."/>
            <person name="Bhalerao R.P."/>
            <person name="Blaudez D."/>
            <person name="Boerjan W."/>
            <person name="Brun A."/>
            <person name="Brunner A."/>
            <person name="Busov V."/>
            <person name="Campbell M."/>
            <person name="Carlson J."/>
            <person name="Chalot M."/>
            <person name="Chapman J."/>
            <person name="Chen G.L."/>
            <person name="Cooper D."/>
            <person name="Coutinho P.M."/>
            <person name="Couturier J."/>
            <person name="Covert S."/>
            <person name="Cronk Q."/>
            <person name="Cunningham R."/>
            <person name="Davis J."/>
            <person name="Degroeve S."/>
            <person name="Dejardin A."/>
            <person name="Depamphilis C."/>
            <person name="Detter J."/>
            <person name="Dirks B."/>
            <person name="Dubchak I."/>
            <person name="Duplessis S."/>
            <person name="Ehlting J."/>
            <person name="Ellis B."/>
            <person name="Gendler K."/>
            <person name="Goodstein D."/>
            <person name="Gribskov M."/>
            <person name="Grimwood J."/>
            <person name="Groover A."/>
            <person name="Gunter L."/>
            <person name="Hamberger B."/>
            <person name="Heinze B."/>
            <person name="Helariutta Y."/>
            <person name="Henrissat B."/>
            <person name="Holligan D."/>
            <person name="Holt R."/>
            <person name="Huang W."/>
            <person name="Islam-Faridi N."/>
            <person name="Jones S."/>
            <person name="Jones-Rhoades M."/>
            <person name="Jorgensen R."/>
            <person name="Joshi C."/>
            <person name="Kangasjarvi J."/>
            <person name="Karlsson J."/>
            <person name="Kelleher C."/>
            <person name="Kirkpatrick R."/>
            <person name="Kirst M."/>
            <person name="Kohler A."/>
            <person name="Kalluri U."/>
            <person name="Larimer F."/>
            <person name="Leebens-Mack J."/>
            <person name="Leple J.C."/>
            <person name="Locascio P."/>
            <person name="Lou Y."/>
            <person name="Lucas S."/>
            <person name="Martin F."/>
            <person name="Montanini B."/>
            <person name="Napoli C."/>
            <person name="Nelson D.R."/>
            <person name="Nelson C."/>
            <person name="Nieminen K."/>
            <person name="Nilsson O."/>
            <person name="Pereda V."/>
            <person name="Peter G."/>
            <person name="Philippe R."/>
            <person name="Pilate G."/>
            <person name="Poliakov A."/>
            <person name="Razumovskaya J."/>
            <person name="Richardson P."/>
            <person name="Rinaldi C."/>
            <person name="Ritland K."/>
            <person name="Rouze P."/>
            <person name="Ryaboy D."/>
            <person name="Schmutz J."/>
            <person name="Schrader J."/>
            <person name="Segerman B."/>
            <person name="Shin H."/>
            <person name="Siddiqui A."/>
            <person name="Sterky F."/>
            <person name="Terry A."/>
            <person name="Tsai C.J."/>
            <person name="Uberbacher E."/>
            <person name="Unneberg P."/>
            <person name="Vahala J."/>
            <person name="Wall K."/>
            <person name="Wessler S."/>
            <person name="Yang G."/>
            <person name="Yin T."/>
            <person name="Douglas C."/>
            <person name="Marra M."/>
            <person name="Sandberg G."/>
            <person name="Van de Peer Y."/>
            <person name="Rokhsar D."/>
        </authorList>
    </citation>
    <scope>NUCLEOTIDE SEQUENCE [LARGE SCALE GENOMIC DNA]</scope>
    <source>
        <strain evidence="4">cv. Nisqually</strain>
    </source>
</reference>
<dbReference type="OMA" id="MWIAKES"/>
<sequence length="170" mass="19368">MIKKEDERKGGGDTTIVDDGLRDEIEEKGKDVDIREEKGKLIFIEEEAKSFQLNDLLKVSAEGLGKGNLGNWYKAMVEGRAAVVVKQIRDLKPLSSEEFTRQMHIIAHQKHPNLPPLLAYSYSKDEQFLVHKYPQKGNLFTRIHGSRGRDRIPCRWSARLSIARGISRAL</sequence>
<name>A0A2K2C162_POPTR</name>
<feature type="compositionally biased region" description="Basic and acidic residues" evidence="1">
    <location>
        <begin position="1"/>
        <end position="11"/>
    </location>
</feature>
<evidence type="ECO:0000259" key="2">
    <source>
        <dbReference type="PROSITE" id="PS50011"/>
    </source>
</evidence>
<dbReference type="InterPro" id="IPR011009">
    <property type="entry name" value="Kinase-like_dom_sf"/>
</dbReference>
<dbReference type="PROSITE" id="PS50011">
    <property type="entry name" value="PROTEIN_KINASE_DOM"/>
    <property type="match status" value="1"/>
</dbReference>
<dbReference type="Pfam" id="PF07714">
    <property type="entry name" value="PK_Tyr_Ser-Thr"/>
    <property type="match status" value="1"/>
</dbReference>
<feature type="region of interest" description="Disordered" evidence="1">
    <location>
        <begin position="1"/>
        <end position="22"/>
    </location>
</feature>
<dbReference type="PANTHER" id="PTHR48007:SF43">
    <property type="entry name" value="POLLEN RECEPTOR-LIKE KINASE 4"/>
    <property type="match status" value="1"/>
</dbReference>
<dbReference type="GO" id="GO:0005524">
    <property type="term" value="F:ATP binding"/>
    <property type="evidence" value="ECO:0007669"/>
    <property type="project" value="InterPro"/>
</dbReference>
<evidence type="ECO:0000256" key="1">
    <source>
        <dbReference type="SAM" id="MobiDB-lite"/>
    </source>
</evidence>
<dbReference type="PANTHER" id="PTHR48007">
    <property type="entry name" value="LEUCINE-RICH REPEAT RECEPTOR-LIKE PROTEIN KINASE PXC1"/>
    <property type="match status" value="1"/>
</dbReference>
<feature type="domain" description="Protein kinase" evidence="2">
    <location>
        <begin position="58"/>
        <end position="170"/>
    </location>
</feature>
<dbReference type="AlphaFoldDB" id="A0A2K2C162"/>
<dbReference type="InterPro" id="IPR000719">
    <property type="entry name" value="Prot_kinase_dom"/>
</dbReference>
<evidence type="ECO:0000313" key="3">
    <source>
        <dbReference type="EMBL" id="PNT55766.1"/>
    </source>
</evidence>
<gene>
    <name evidence="3" type="ORF">POPTR_001G209700</name>
</gene>
<accession>A0A2K2C162</accession>
<dbReference type="InterPro" id="IPR046959">
    <property type="entry name" value="PRK1-6/SRF4-like"/>
</dbReference>
<evidence type="ECO:0000313" key="4">
    <source>
        <dbReference type="Proteomes" id="UP000006729"/>
    </source>
</evidence>
<dbReference type="Gene3D" id="1.10.510.10">
    <property type="entry name" value="Transferase(Phosphotransferase) domain 1"/>
    <property type="match status" value="1"/>
</dbReference>
<keyword evidence="4" id="KW-1185">Reference proteome</keyword>
<dbReference type="Gramene" id="Potri.001G209700.1.v4.1">
    <property type="protein sequence ID" value="Potri.001G209700.1.v4.1"/>
    <property type="gene ID" value="Potri.001G209700.v4.1"/>
</dbReference>
<dbReference type="SUPFAM" id="SSF56112">
    <property type="entry name" value="Protein kinase-like (PK-like)"/>
    <property type="match status" value="1"/>
</dbReference>
<dbReference type="GO" id="GO:0004672">
    <property type="term" value="F:protein kinase activity"/>
    <property type="evidence" value="ECO:0007669"/>
    <property type="project" value="InterPro"/>
</dbReference>
<dbReference type="InterPro" id="IPR001245">
    <property type="entry name" value="Ser-Thr/Tyr_kinase_cat_dom"/>
</dbReference>
<dbReference type="SMR" id="A0A2K2C162"/>
<proteinExistence type="predicted"/>
<protein>
    <recommendedName>
        <fullName evidence="2">Protein kinase domain-containing protein</fullName>
    </recommendedName>
</protein>